<organism evidence="17 18">
    <name type="scientific">Cynara cardunculus var. scolymus</name>
    <name type="common">Globe artichoke</name>
    <name type="synonym">Cynara scolymus</name>
    <dbReference type="NCBI Taxonomy" id="59895"/>
    <lineage>
        <taxon>Eukaryota</taxon>
        <taxon>Viridiplantae</taxon>
        <taxon>Streptophyta</taxon>
        <taxon>Embryophyta</taxon>
        <taxon>Tracheophyta</taxon>
        <taxon>Spermatophyta</taxon>
        <taxon>Magnoliopsida</taxon>
        <taxon>eudicotyledons</taxon>
        <taxon>Gunneridae</taxon>
        <taxon>Pentapetalae</taxon>
        <taxon>asterids</taxon>
        <taxon>campanulids</taxon>
        <taxon>Asterales</taxon>
        <taxon>Asteraceae</taxon>
        <taxon>Carduoideae</taxon>
        <taxon>Cardueae</taxon>
        <taxon>Carduinae</taxon>
        <taxon>Cynara</taxon>
    </lineage>
</organism>
<gene>
    <name evidence="17" type="ORF">Ccrd_012399</name>
</gene>
<evidence type="ECO:0000313" key="18">
    <source>
        <dbReference type="Proteomes" id="UP000243975"/>
    </source>
</evidence>
<comment type="caution">
    <text evidence="17">The sequence shown here is derived from an EMBL/GenBank/DDBJ whole genome shotgun (WGS) entry which is preliminary data.</text>
</comment>
<dbReference type="OMA" id="RASMEYC"/>
<feature type="transmembrane region" description="Helical" evidence="14">
    <location>
        <begin position="247"/>
        <end position="267"/>
    </location>
</feature>
<dbReference type="InterPro" id="IPR000644">
    <property type="entry name" value="CBS_dom"/>
</dbReference>
<evidence type="ECO:0000256" key="12">
    <source>
        <dbReference type="ARBA" id="ARBA00023214"/>
    </source>
</evidence>
<dbReference type="SUPFAM" id="SSF81340">
    <property type="entry name" value="Clc chloride channel"/>
    <property type="match status" value="1"/>
</dbReference>
<evidence type="ECO:0000256" key="9">
    <source>
        <dbReference type="ARBA" id="ARBA00023122"/>
    </source>
</evidence>
<evidence type="ECO:0000256" key="13">
    <source>
        <dbReference type="PROSITE-ProRule" id="PRU00703"/>
    </source>
</evidence>
<evidence type="ECO:0000313" key="17">
    <source>
        <dbReference type="EMBL" id="KVI09216.1"/>
    </source>
</evidence>
<feature type="transmembrane region" description="Helical" evidence="14">
    <location>
        <begin position="273"/>
        <end position="292"/>
    </location>
</feature>
<dbReference type="SUPFAM" id="SSF54631">
    <property type="entry name" value="CBS-domain pair"/>
    <property type="match status" value="1"/>
</dbReference>
<protein>
    <recommendedName>
        <fullName evidence="14">Chloride channel protein</fullName>
    </recommendedName>
</protein>
<keyword evidence="11" id="KW-0869">Chloride channel</keyword>
<evidence type="ECO:0000256" key="5">
    <source>
        <dbReference type="ARBA" id="ARBA00022737"/>
    </source>
</evidence>
<keyword evidence="7 14" id="KW-1133">Transmembrane helix</keyword>
<dbReference type="InterPro" id="IPR051280">
    <property type="entry name" value="Cl-channel/antiporter"/>
</dbReference>
<proteinExistence type="inferred from homology"/>
<evidence type="ECO:0000256" key="6">
    <source>
        <dbReference type="ARBA" id="ARBA00022882"/>
    </source>
</evidence>
<keyword evidence="10 14" id="KW-0472">Membrane</keyword>
<evidence type="ECO:0000256" key="7">
    <source>
        <dbReference type="ARBA" id="ARBA00022989"/>
    </source>
</evidence>
<sequence length="614" mass="68115">MRTAFDRMEEESDQLAETTTYNMEEQTEPQESEPKSNSIHQPFLEKNQTLSSIPLAMIGAKVSHIESLDYENKITSGFSSRKQRNSTVELHSRYCVRRAGPGVPEIKAYLNGIDTPGMYDATTLFVKIIGSIGAVSAGLDLGKEGPLIHIGACIASLVGQGGPDNYQIKWRWIRYFNNDRDRRDIITYGASSGVCAAFHAPVGGVLFSLEEVATWWRSALLWRTFFTTAIVVVVLRASMEYCEAGGCGLFGEGGLIMFDVSGVPVTYHFVDLIPITLIGIIGGVLGSLYNYLLHKVLRVYSLINEKGRLAKILLSLTVALFTSACQYGLPFLVSCKPCDPSLYSKCPNTGRVGNFKQFNCPKGHYNDLATLLLTTNDDAVNNIFSINTSTEYQTISLVIFFMLYCILGLITFGIAVPSGLFLPILLMGSSYGRMVGIAMEPYSKMDQGLYAVLGAASLMAVYNTVVPHVGQVTEVHGLVLRAHLLLVLKKKWLLQERRRTEEWEIRERISCVDAAERWGNIKEVTLTKEETEMYVDLHPLTNTTPHTVVETMSVAKAMVQFREVGLRHMLVLPKYSGPAVPPLVGILTRQDLRAHNILSAFPNLEKSHAGRKRH</sequence>
<feature type="transmembrane region" description="Helical" evidence="14">
    <location>
        <begin position="397"/>
        <end position="427"/>
    </location>
</feature>
<dbReference type="Proteomes" id="UP000243975">
    <property type="component" value="Unassembled WGS sequence"/>
</dbReference>
<dbReference type="PROSITE" id="PS51371">
    <property type="entry name" value="CBS"/>
    <property type="match status" value="1"/>
</dbReference>
<dbReference type="Pfam" id="PF00654">
    <property type="entry name" value="Voltage_CLC"/>
    <property type="match status" value="1"/>
</dbReference>
<feature type="transmembrane region" description="Helical" evidence="14">
    <location>
        <begin position="185"/>
        <end position="209"/>
    </location>
</feature>
<dbReference type="GO" id="GO:0009705">
    <property type="term" value="C:plant-type vacuole membrane"/>
    <property type="evidence" value="ECO:0007669"/>
    <property type="project" value="TreeGrafter"/>
</dbReference>
<dbReference type="Gramene" id="KVI09216">
    <property type="protein sequence ID" value="KVI09216"/>
    <property type="gene ID" value="Ccrd_012399"/>
</dbReference>
<reference evidence="17 18" key="1">
    <citation type="journal article" date="2016" name="Sci. Rep.">
        <title>The genome sequence of the outbreeding globe artichoke constructed de novo incorporating a phase-aware low-pass sequencing strategy of F1 progeny.</title>
        <authorList>
            <person name="Scaglione D."/>
            <person name="Reyes-Chin-Wo S."/>
            <person name="Acquadro A."/>
            <person name="Froenicke L."/>
            <person name="Portis E."/>
            <person name="Beitel C."/>
            <person name="Tirone M."/>
            <person name="Mauro R."/>
            <person name="Lo Monaco A."/>
            <person name="Mauromicale G."/>
            <person name="Faccioli P."/>
            <person name="Cattivelli L."/>
            <person name="Rieseberg L."/>
            <person name="Michelmore R."/>
            <person name="Lanteri S."/>
        </authorList>
    </citation>
    <scope>NUCLEOTIDE SEQUENCE [LARGE SCALE GENOMIC DNA]</scope>
    <source>
        <strain evidence="17">2C</strain>
    </source>
</reference>
<evidence type="ECO:0000256" key="11">
    <source>
        <dbReference type="ARBA" id="ARBA00023173"/>
    </source>
</evidence>
<dbReference type="InterPro" id="IPR014743">
    <property type="entry name" value="Cl-channel_core"/>
</dbReference>
<evidence type="ECO:0000259" key="16">
    <source>
        <dbReference type="PROSITE" id="PS51371"/>
    </source>
</evidence>
<dbReference type="InterPro" id="IPR001807">
    <property type="entry name" value="ClC"/>
</dbReference>
<dbReference type="Gene3D" id="1.10.3080.10">
    <property type="entry name" value="Clc chloride channel"/>
    <property type="match status" value="1"/>
</dbReference>
<dbReference type="InterPro" id="IPR046342">
    <property type="entry name" value="CBS_dom_sf"/>
</dbReference>
<comment type="caution">
    <text evidence="14">Lacks conserved residue(s) required for the propagation of feature annotation.</text>
</comment>
<comment type="subcellular location">
    <subcellularLocation>
        <location evidence="1 14">Membrane</location>
        <topology evidence="1 14">Multi-pass membrane protein</topology>
    </subcellularLocation>
</comment>
<dbReference type="PRINTS" id="PR01120">
    <property type="entry name" value="CLCHANNELPLT"/>
</dbReference>
<feature type="transmembrane region" description="Helical" evidence="14">
    <location>
        <begin position="215"/>
        <end position="235"/>
    </location>
</feature>
<keyword evidence="8 14" id="KW-0406">Ion transport</keyword>
<dbReference type="AlphaFoldDB" id="A0A103YHI5"/>
<keyword evidence="6" id="KW-0407">Ion channel</keyword>
<evidence type="ECO:0000256" key="14">
    <source>
        <dbReference type="RuleBase" id="RU361221"/>
    </source>
</evidence>
<dbReference type="PANTHER" id="PTHR11689">
    <property type="entry name" value="CHLORIDE CHANNEL PROTEIN CLC FAMILY MEMBER"/>
    <property type="match status" value="1"/>
</dbReference>
<keyword evidence="3 14" id="KW-0813">Transport</keyword>
<feature type="region of interest" description="Disordered" evidence="15">
    <location>
        <begin position="1"/>
        <end position="39"/>
    </location>
</feature>
<dbReference type="STRING" id="59895.A0A103YHI5"/>
<dbReference type="GO" id="GO:0005247">
    <property type="term" value="F:voltage-gated chloride channel activity"/>
    <property type="evidence" value="ECO:0007669"/>
    <property type="project" value="InterPro"/>
</dbReference>
<name>A0A103YHI5_CYNCS</name>
<keyword evidence="6" id="KW-0851">Voltage-gated channel</keyword>
<evidence type="ECO:0000256" key="4">
    <source>
        <dbReference type="ARBA" id="ARBA00022692"/>
    </source>
</evidence>
<keyword evidence="12 14" id="KW-0868">Chloride</keyword>
<keyword evidence="9 13" id="KW-0129">CBS domain</keyword>
<accession>A0A103YHI5</accession>
<evidence type="ECO:0000256" key="1">
    <source>
        <dbReference type="ARBA" id="ARBA00004141"/>
    </source>
</evidence>
<dbReference type="InterPro" id="IPR002251">
    <property type="entry name" value="Cl_channel_pln"/>
</dbReference>
<dbReference type="GO" id="GO:0009671">
    <property type="term" value="F:nitrate:proton symporter activity"/>
    <property type="evidence" value="ECO:0007669"/>
    <property type="project" value="TreeGrafter"/>
</dbReference>
<dbReference type="EMBL" id="LEKV01001068">
    <property type="protein sequence ID" value="KVI09216.1"/>
    <property type="molecule type" value="Genomic_DNA"/>
</dbReference>
<evidence type="ECO:0000256" key="3">
    <source>
        <dbReference type="ARBA" id="ARBA00022448"/>
    </source>
</evidence>
<feature type="domain" description="CBS" evidence="16">
    <location>
        <begin position="541"/>
        <end position="605"/>
    </location>
</feature>
<evidence type="ECO:0000256" key="8">
    <source>
        <dbReference type="ARBA" id="ARBA00023065"/>
    </source>
</evidence>
<evidence type="ECO:0000256" key="15">
    <source>
        <dbReference type="SAM" id="MobiDB-lite"/>
    </source>
</evidence>
<dbReference type="PANTHER" id="PTHR11689:SF67">
    <property type="entry name" value="CHLORIDE CHANNEL PROTEIN CLC-A"/>
    <property type="match status" value="1"/>
</dbReference>
<dbReference type="PRINTS" id="PR00762">
    <property type="entry name" value="CLCHANNEL"/>
</dbReference>
<feature type="compositionally biased region" description="Polar residues" evidence="15">
    <location>
        <begin position="15"/>
        <end position="24"/>
    </location>
</feature>
<keyword evidence="5" id="KW-0677">Repeat</keyword>
<keyword evidence="18" id="KW-1185">Reference proteome</keyword>
<keyword evidence="4 14" id="KW-0812">Transmembrane</keyword>
<comment type="similarity">
    <text evidence="2 14">Belongs to the chloride channel (TC 2.A.49) family.</text>
</comment>
<dbReference type="GO" id="GO:0034707">
    <property type="term" value="C:chloride channel complex"/>
    <property type="evidence" value="ECO:0007669"/>
    <property type="project" value="UniProtKB-KW"/>
</dbReference>
<evidence type="ECO:0000256" key="10">
    <source>
        <dbReference type="ARBA" id="ARBA00023136"/>
    </source>
</evidence>
<evidence type="ECO:0000256" key="2">
    <source>
        <dbReference type="ARBA" id="ARBA00009476"/>
    </source>
</evidence>